<comment type="caution">
    <text evidence="1">The sequence shown here is derived from an EMBL/GenBank/DDBJ whole genome shotgun (WGS) entry which is preliminary data.</text>
</comment>
<dbReference type="EMBL" id="CAXLJM020000040">
    <property type="protein sequence ID" value="CAL8108725.1"/>
    <property type="molecule type" value="Genomic_DNA"/>
</dbReference>
<evidence type="ECO:0000313" key="1">
    <source>
        <dbReference type="EMBL" id="CAL8108725.1"/>
    </source>
</evidence>
<name>A0ABP1QMB1_9HEXA</name>
<sequence>MADITYLGIDYAAAQTQAELARYRSTEEIYRRFKIFQDSVLKNPIINDSTGSEPTNRGCKWRSGMARVNNSRFFILDTLDRKDIEANWTVARDFCDSLNELDNGSPTGKWRLARIEHLTTFRLLALEFEDSLRDNRFIGGTGFKDSWYWIDAYFNYTSKMYVNSDWEPLKFNSVLLYRNLRPLGIGAHLVFDVPVFNFDVPRRQNYQQCLTFSLPWPNEAEKARYPNRTFGFQASFDARACEASQKFKPICESLDPKCRFNEDRRNFNYFALEGYAQKSYVDDGVWVFANRRFLVNLKPRNKTEAENFCKSIKTQLYTPIRDDVCLIPYVKLWNIRQTHLHFWTSIRSNYTGRAGTSRMFYANNTQFELHNTNYIGTTTFNITDNARIGWHEGEENQDPTLQNQYSNLCVTANWGYEYPNETAYKDNPRWNFLAFAYANCNLYMGTICEPLNVNFKQQRKCNWKRGWTSDYDMALNATAVIEFGYTGTGIYRSTYKQQFGQHICQTQQKMAEGIDFEISPDTLNYHNITEKELKTKVEHYYDYLEPYWVVDSTVDEEDWFKYATKDEVKCKISQAVKIETTSDDQIAFRREVKVVNCLEWHFYLCGPDVFQEFVK</sequence>
<evidence type="ECO:0000313" key="2">
    <source>
        <dbReference type="Proteomes" id="UP001642540"/>
    </source>
</evidence>
<reference evidence="1 2" key="1">
    <citation type="submission" date="2024-08" db="EMBL/GenBank/DDBJ databases">
        <authorList>
            <person name="Cucini C."/>
            <person name="Frati F."/>
        </authorList>
    </citation>
    <scope>NUCLEOTIDE SEQUENCE [LARGE SCALE GENOMIC DNA]</scope>
</reference>
<dbReference type="Proteomes" id="UP001642540">
    <property type="component" value="Unassembled WGS sequence"/>
</dbReference>
<gene>
    <name evidence="1" type="ORF">ODALV1_LOCUS13070</name>
</gene>
<organism evidence="1 2">
    <name type="scientific">Orchesella dallaii</name>
    <dbReference type="NCBI Taxonomy" id="48710"/>
    <lineage>
        <taxon>Eukaryota</taxon>
        <taxon>Metazoa</taxon>
        <taxon>Ecdysozoa</taxon>
        <taxon>Arthropoda</taxon>
        <taxon>Hexapoda</taxon>
        <taxon>Collembola</taxon>
        <taxon>Entomobryomorpha</taxon>
        <taxon>Entomobryoidea</taxon>
        <taxon>Orchesellidae</taxon>
        <taxon>Orchesellinae</taxon>
        <taxon>Orchesella</taxon>
    </lineage>
</organism>
<keyword evidence="2" id="KW-1185">Reference proteome</keyword>
<protein>
    <submittedName>
        <fullName evidence="1">Uncharacterized protein</fullName>
    </submittedName>
</protein>
<accession>A0ABP1QMB1</accession>
<proteinExistence type="predicted"/>